<dbReference type="PANTHER" id="PTHR43498">
    <property type="entry name" value="FERREDOXIN:COB-COM HETERODISULFIDE REDUCTASE SUBUNIT A"/>
    <property type="match status" value="1"/>
</dbReference>
<keyword evidence="6" id="KW-0408">Iron</keyword>
<dbReference type="Gene3D" id="3.40.50.720">
    <property type="entry name" value="NAD(P)-binding Rossmann-like Domain"/>
    <property type="match status" value="1"/>
</dbReference>
<evidence type="ECO:0000256" key="2">
    <source>
        <dbReference type="ARBA" id="ARBA00006561"/>
    </source>
</evidence>
<dbReference type="PROSITE" id="PS51379">
    <property type="entry name" value="4FE4S_FER_2"/>
    <property type="match status" value="4"/>
</dbReference>
<feature type="domain" description="4Fe-4S ferredoxin-type" evidence="8">
    <location>
        <begin position="286"/>
        <end position="321"/>
    </location>
</feature>
<organism evidence="9 10">
    <name type="scientific">Candidatus Accumulibacter phosphatis</name>
    <dbReference type="NCBI Taxonomy" id="327160"/>
    <lineage>
        <taxon>Bacteria</taxon>
        <taxon>Pseudomonadati</taxon>
        <taxon>Pseudomonadota</taxon>
        <taxon>Betaproteobacteria</taxon>
        <taxon>Candidatus Accumulibacter</taxon>
    </lineage>
</organism>
<dbReference type="Pfam" id="PF12838">
    <property type="entry name" value="Fer4_7"/>
    <property type="match status" value="1"/>
</dbReference>
<dbReference type="InterPro" id="IPR017896">
    <property type="entry name" value="4Fe4S_Fe-S-bd"/>
</dbReference>
<dbReference type="GO" id="GO:0046872">
    <property type="term" value="F:metal ion binding"/>
    <property type="evidence" value="ECO:0007669"/>
    <property type="project" value="UniProtKB-KW"/>
</dbReference>
<evidence type="ECO:0000256" key="5">
    <source>
        <dbReference type="ARBA" id="ARBA00023002"/>
    </source>
</evidence>
<dbReference type="PRINTS" id="PR00419">
    <property type="entry name" value="ADXRDTASE"/>
</dbReference>
<dbReference type="GO" id="GO:0016491">
    <property type="term" value="F:oxidoreductase activity"/>
    <property type="evidence" value="ECO:0007669"/>
    <property type="project" value="UniProtKB-KW"/>
</dbReference>
<dbReference type="InterPro" id="IPR039650">
    <property type="entry name" value="HdrA-like"/>
</dbReference>
<keyword evidence="4" id="KW-0285">Flavoprotein</keyword>
<feature type="domain" description="4Fe-4S ferredoxin-type" evidence="8">
    <location>
        <begin position="603"/>
        <end position="632"/>
    </location>
</feature>
<sequence>MSTRARTAVILCTCSGIIAERIDWERVQKLLASHPTKPVFRVDQLACGADNLEQLEAWLKEEQPERVVVAACSPRDHETTFRRLLTGAGINPYFLQMVNVREQVAWVTTDPVLATAKSARLLSAALDRVQRHQPLVARKVPLRTEVAIIGAGPAGMQAALTLARAGRKVTLIEKEPFIGGLPVRYEELFPNLECGPCLLEPVMGELLHGHESEYVDLLTLAEVTSVKGAFGNWTLTVKQQPRFINPDLCIGCMACAAVCPEHRPHPWNAAGELAAVDAPFAGALPNFPHIDPAVCLKLKGEECNACVVECPVEGSLAFDDTARQIGIEAGAIIVATGALEKQDVPAAFTGQSDVHTGYSFERLLAMNGPTSGEILKADGTPPQSVAIVHCAGSLDNSEISYCSGTCCRAALKYAHIAAAKVEGVELTRLVREQVVPGLDADNQLHHDHSAVSRYSGLGALSVEGVGAERRIVCKDNGQAIAADMIVLMRPVVPGEGTSRVAEVLELETNAGGFLAQLHSLSASCASNIKGIYLAGSSRGPGDIREAFSSGTAAAGLALSDLVDGRDLVVDPQVAVVDAKRCSGCGTCLQVCPYKAISWNARDRIADVADILCRGCGTCVAACPSGAITGQGFSRAMLRAELAGVLS</sequence>
<dbReference type="InterPro" id="IPR017900">
    <property type="entry name" value="4Fe4S_Fe_S_CS"/>
</dbReference>
<keyword evidence="7" id="KW-0411">Iron-sulfur</keyword>
<comment type="cofactor">
    <cofactor evidence="1">
        <name>FAD</name>
        <dbReference type="ChEBI" id="CHEBI:57692"/>
    </cofactor>
</comment>
<protein>
    <submittedName>
        <fullName evidence="9">Putative glutamate synthase (NADPH) small subunit</fullName>
    </submittedName>
</protein>
<dbReference type="Proteomes" id="UP000020077">
    <property type="component" value="Unassembled WGS sequence"/>
</dbReference>
<evidence type="ECO:0000256" key="7">
    <source>
        <dbReference type="ARBA" id="ARBA00023014"/>
    </source>
</evidence>
<gene>
    <name evidence="9" type="ORF">AW09_003592</name>
</gene>
<keyword evidence="3" id="KW-0479">Metal-binding</keyword>
<dbReference type="SUPFAM" id="SSF51971">
    <property type="entry name" value="Nucleotide-binding domain"/>
    <property type="match status" value="1"/>
</dbReference>
<evidence type="ECO:0000256" key="4">
    <source>
        <dbReference type="ARBA" id="ARBA00022827"/>
    </source>
</evidence>
<dbReference type="SUPFAM" id="SSF54862">
    <property type="entry name" value="4Fe-4S ferredoxins"/>
    <property type="match status" value="2"/>
</dbReference>
<comment type="similarity">
    <text evidence="2">Belongs to the HdrA family.</text>
</comment>
<dbReference type="EMBL" id="JDVG02000567">
    <property type="protein sequence ID" value="KFB71282.1"/>
    <property type="molecule type" value="Genomic_DNA"/>
</dbReference>
<dbReference type="Pfam" id="PF00037">
    <property type="entry name" value="Fer4"/>
    <property type="match status" value="1"/>
</dbReference>
<dbReference type="Gene3D" id="3.30.70.20">
    <property type="match status" value="2"/>
</dbReference>
<name>A0A080LSC9_9PROT</name>
<evidence type="ECO:0000256" key="1">
    <source>
        <dbReference type="ARBA" id="ARBA00001974"/>
    </source>
</evidence>
<dbReference type="PANTHER" id="PTHR43498:SF1">
    <property type="entry name" value="COB--COM HETERODISULFIDE REDUCTASE IRON-SULFUR SUBUNIT A"/>
    <property type="match status" value="1"/>
</dbReference>
<evidence type="ECO:0000313" key="10">
    <source>
        <dbReference type="Proteomes" id="UP000020077"/>
    </source>
</evidence>
<feature type="domain" description="4Fe-4S ferredoxin-type" evidence="8">
    <location>
        <begin position="239"/>
        <end position="269"/>
    </location>
</feature>
<dbReference type="GO" id="GO:0051536">
    <property type="term" value="F:iron-sulfur cluster binding"/>
    <property type="evidence" value="ECO:0007669"/>
    <property type="project" value="UniProtKB-KW"/>
</dbReference>
<proteinExistence type="inferred from homology"/>
<evidence type="ECO:0000256" key="3">
    <source>
        <dbReference type="ARBA" id="ARBA00022723"/>
    </source>
</evidence>
<keyword evidence="4" id="KW-0274">FAD</keyword>
<evidence type="ECO:0000259" key="8">
    <source>
        <dbReference type="PROSITE" id="PS51379"/>
    </source>
</evidence>
<dbReference type="AlphaFoldDB" id="A0A080LSC9"/>
<reference evidence="9 10" key="1">
    <citation type="submission" date="2014-02" db="EMBL/GenBank/DDBJ databases">
        <title>Expanding our view of genomic diversity in Candidatus Accumulibacter clades.</title>
        <authorList>
            <person name="Skennerton C.T."/>
            <person name="Barr J.J."/>
            <person name="Slater F.R."/>
            <person name="Bond P.L."/>
            <person name="Tyson G.W."/>
        </authorList>
    </citation>
    <scope>NUCLEOTIDE SEQUENCE [LARGE SCALE GENOMIC DNA]</scope>
    <source>
        <strain evidence="10">BA-91</strain>
    </source>
</reference>
<feature type="domain" description="4Fe-4S ferredoxin-type" evidence="8">
    <location>
        <begin position="572"/>
        <end position="601"/>
    </location>
</feature>
<comment type="caution">
    <text evidence="9">The sequence shown here is derived from an EMBL/GenBank/DDBJ whole genome shotgun (WGS) entry which is preliminary data.</text>
</comment>
<dbReference type="PROSITE" id="PS00198">
    <property type="entry name" value="4FE4S_FER_1"/>
    <property type="match status" value="2"/>
</dbReference>
<evidence type="ECO:0000313" key="9">
    <source>
        <dbReference type="EMBL" id="KFB71282.1"/>
    </source>
</evidence>
<accession>A0A080LSC9</accession>
<evidence type="ECO:0000256" key="6">
    <source>
        <dbReference type="ARBA" id="ARBA00023004"/>
    </source>
</evidence>
<keyword evidence="5" id="KW-0560">Oxidoreductase</keyword>
<dbReference type="Pfam" id="PF12831">
    <property type="entry name" value="FAD_oxidored"/>
    <property type="match status" value="1"/>
</dbReference>